<keyword evidence="2" id="KW-1185">Reference proteome</keyword>
<dbReference type="RefSeq" id="YP_009021549.1">
    <property type="nucleotide sequence ID" value="NC_023859.1"/>
</dbReference>
<evidence type="ECO:0000313" key="2">
    <source>
        <dbReference type="Proteomes" id="UP000019700"/>
    </source>
</evidence>
<dbReference type="EMBL" id="KJ173786">
    <property type="protein sequence ID" value="AHL18574.1"/>
    <property type="molecule type" value="Genomic_DNA"/>
</dbReference>
<dbReference type="Proteomes" id="UP000019700">
    <property type="component" value="Genome"/>
</dbReference>
<sequence length="70" mass="7620">MSICDTTTKALTGTNLTIEAHVYEDGHYQVTLVDEDGLEIDSIDGNSNDGNLRARIGLAEDTLISIHFPE</sequence>
<dbReference type="GeneID" id="18938415"/>
<organism evidence="1 2">
    <name type="scientific">Microbacterium phage vB_MoxS-ISF9</name>
    <dbReference type="NCBI Taxonomy" id="1458670"/>
    <lineage>
        <taxon>Viruses</taxon>
        <taxon>Duplodnaviria</taxon>
        <taxon>Heunggongvirae</taxon>
        <taxon>Uroviricota</taxon>
        <taxon>Caudoviricetes</taxon>
        <taxon>Farahnazvirus</taxon>
        <taxon>Farahnazvirus ISF9</taxon>
    </lineage>
</organism>
<dbReference type="KEGG" id="vg:18938415"/>
<accession>W8NP24</accession>
<protein>
    <submittedName>
        <fullName evidence="1">Uncharacterized protein</fullName>
    </submittedName>
</protein>
<reference evidence="1 2" key="1">
    <citation type="journal article" date="2014" name="Arch. Virol.">
        <title>Complete genome sequence of a novel phage, vB_MoxS-ISF9, infecting methylotrophic Microbacterium: first report of a virulent Microbacterium phage.</title>
        <authorList>
            <person name="Zamani I."/>
            <person name="Bouzari M."/>
            <person name="Emtiazi G."/>
            <person name="Ghasemi S.M."/>
            <person name="Chang H.I."/>
        </authorList>
    </citation>
    <scope>NUCLEOTIDE SEQUENCE [LARGE SCALE GENOMIC DNA]</scope>
</reference>
<gene>
    <name evidence="1" type="ORF">ISF9_104</name>
</gene>
<name>W8NP24_9CAUD</name>
<proteinExistence type="predicted"/>
<evidence type="ECO:0000313" key="1">
    <source>
        <dbReference type="EMBL" id="AHL18574.1"/>
    </source>
</evidence>